<dbReference type="FunFam" id="1.20.1250.20:FF:001135">
    <property type="entry name" value="Ascorbate transporter chloroplastic"/>
    <property type="match status" value="1"/>
</dbReference>
<comment type="subcellular location">
    <subcellularLocation>
        <location evidence="1">Membrane</location>
        <topology evidence="1">Multi-pass membrane protein</topology>
    </subcellularLocation>
</comment>
<dbReference type="EMBL" id="JACTNZ010000007">
    <property type="protein sequence ID" value="KAG5538367.1"/>
    <property type="molecule type" value="Genomic_DNA"/>
</dbReference>
<name>A0AAV6JEW0_9ERIC</name>
<feature type="transmembrane region" description="Helical" evidence="7">
    <location>
        <begin position="389"/>
        <end position="410"/>
    </location>
</feature>
<dbReference type="InterPro" id="IPR050382">
    <property type="entry name" value="MFS_Na/Anion_cotransporter"/>
</dbReference>
<gene>
    <name evidence="8" type="ORF">RHGRI_019072</name>
</gene>
<evidence type="ECO:0000256" key="5">
    <source>
        <dbReference type="ARBA" id="ARBA00024362"/>
    </source>
</evidence>
<comment type="similarity">
    <text evidence="5">Belongs to the major facilitator superfamily. Sodium/anion cotransporter (TC 2.A.1.14) family.</text>
</comment>
<evidence type="ECO:0000256" key="4">
    <source>
        <dbReference type="ARBA" id="ARBA00023136"/>
    </source>
</evidence>
<dbReference type="Gene3D" id="1.20.1250.20">
    <property type="entry name" value="MFS general substrate transporter like domains"/>
    <property type="match status" value="2"/>
</dbReference>
<protein>
    <recommendedName>
        <fullName evidence="10">Major facilitator superfamily (MFS) profile domain-containing protein</fullName>
    </recommendedName>
</protein>
<dbReference type="PANTHER" id="PTHR11662:SF255">
    <property type="entry name" value="ASCORBATE TRANSPORTER, CHLOROPLASTIC"/>
    <property type="match status" value="1"/>
</dbReference>
<dbReference type="SUPFAM" id="SSF103473">
    <property type="entry name" value="MFS general substrate transporter"/>
    <property type="match status" value="1"/>
</dbReference>
<evidence type="ECO:0000313" key="9">
    <source>
        <dbReference type="Proteomes" id="UP000823749"/>
    </source>
</evidence>
<dbReference type="GO" id="GO:0016020">
    <property type="term" value="C:membrane"/>
    <property type="evidence" value="ECO:0007669"/>
    <property type="project" value="UniProtKB-SubCell"/>
</dbReference>
<dbReference type="InterPro" id="IPR011701">
    <property type="entry name" value="MFS"/>
</dbReference>
<dbReference type="Proteomes" id="UP000823749">
    <property type="component" value="Chromosome 7"/>
</dbReference>
<dbReference type="FunFam" id="1.20.1250.20:FF:000058">
    <property type="entry name" value="ascorbate transporter, chloroplastic isoform X1"/>
    <property type="match status" value="1"/>
</dbReference>
<proteinExistence type="inferred from homology"/>
<feature type="transmembrane region" description="Helical" evidence="7">
    <location>
        <begin position="204"/>
        <end position="224"/>
    </location>
</feature>
<comment type="similarity">
    <text evidence="6">Belongs to the major facilitator superfamily. Phosphate:H(+) symporter (TC 2.A.1.9) family.</text>
</comment>
<reference evidence="8" key="1">
    <citation type="submission" date="2020-08" db="EMBL/GenBank/DDBJ databases">
        <title>Plant Genome Project.</title>
        <authorList>
            <person name="Zhang R.-G."/>
        </authorList>
    </citation>
    <scope>NUCLEOTIDE SEQUENCE</scope>
    <source>
        <strain evidence="8">WSP0</strain>
        <tissue evidence="8">Leaf</tissue>
    </source>
</reference>
<keyword evidence="4 7" id="KW-0472">Membrane</keyword>
<dbReference type="InterPro" id="IPR036259">
    <property type="entry name" value="MFS_trans_sf"/>
</dbReference>
<dbReference type="GO" id="GO:0005315">
    <property type="term" value="F:phosphate transmembrane transporter activity"/>
    <property type="evidence" value="ECO:0007669"/>
    <property type="project" value="UniProtKB-ARBA"/>
</dbReference>
<feature type="transmembrane region" description="Helical" evidence="7">
    <location>
        <begin position="244"/>
        <end position="264"/>
    </location>
</feature>
<evidence type="ECO:0008006" key="10">
    <source>
        <dbReference type="Google" id="ProtNLM"/>
    </source>
</evidence>
<evidence type="ECO:0000256" key="6">
    <source>
        <dbReference type="ARBA" id="ARBA00044504"/>
    </source>
</evidence>
<dbReference type="Pfam" id="PF07690">
    <property type="entry name" value="MFS_1"/>
    <property type="match status" value="2"/>
</dbReference>
<feature type="transmembrane region" description="Helical" evidence="7">
    <location>
        <begin position="468"/>
        <end position="495"/>
    </location>
</feature>
<evidence type="ECO:0000256" key="3">
    <source>
        <dbReference type="ARBA" id="ARBA00022989"/>
    </source>
</evidence>
<dbReference type="InterPro" id="IPR044777">
    <property type="entry name" value="SLC17A9-like"/>
</dbReference>
<keyword evidence="9" id="KW-1185">Reference proteome</keyword>
<evidence type="ECO:0000256" key="2">
    <source>
        <dbReference type="ARBA" id="ARBA00022692"/>
    </source>
</evidence>
<feature type="transmembrane region" description="Helical" evidence="7">
    <location>
        <begin position="352"/>
        <end position="377"/>
    </location>
</feature>
<feature type="transmembrane region" description="Helical" evidence="7">
    <location>
        <begin position="502"/>
        <end position="521"/>
    </location>
</feature>
<accession>A0AAV6JEW0</accession>
<dbReference type="AlphaFoldDB" id="A0AAV6JEW0"/>
<evidence type="ECO:0000256" key="7">
    <source>
        <dbReference type="SAM" id="Phobius"/>
    </source>
</evidence>
<evidence type="ECO:0000256" key="1">
    <source>
        <dbReference type="ARBA" id="ARBA00004141"/>
    </source>
</evidence>
<dbReference type="CDD" id="cd17380">
    <property type="entry name" value="MFS_SLC17A9_like"/>
    <property type="match status" value="1"/>
</dbReference>
<keyword evidence="3 7" id="KW-1133">Transmembrane helix</keyword>
<sequence>MAIGSVISNRNLGSFIDSGQFYKREHALGYHRGEWSGYAAVQYVHTTMFHKSLCVQRKSCSLLRCSYSPSFRLIGLSNGNPLSSNTTFQDEEHPLSLSQQLSKKFQNTNHRRRIRAMCACYLASTSFSRKQPRKLDELGIANRRHHFSKHLTVKMTRADYRSEDSDIGGTGVDSFLSSEGPSEVVIGKHVEQRKPWWEQFPKRWVIVLLCFAAFLLCNMDRVNMSIAILPMAQEFNWNSATVGLIQSSFFWGYLLTQIVGGIWADKIGGKLVLGFGVIWWSIATVLTPIAAKIGLPFLLIMRAFMGIGEAHSSPQEDPELSAAEKRFILGSSNPKEPVTVIPWKLILSKGPVWALIISHFCHNWGTFILLTWMPTYYNQVLKFNLTESGLLCVLPWLTMAVFANVGGWIADTLIMQTIGFLGPAFFLTQLSRVRTPGLAVLCMACSQGADAFSQSGLYSNHQDIGPRYAGVLLGLSNTAGVLAGVFGTAATGFILQKGSWDDVFKVSVVLYIIGTLVWNIFSTGEKILD</sequence>
<dbReference type="PANTHER" id="PTHR11662">
    <property type="entry name" value="SOLUTE CARRIER FAMILY 17"/>
    <property type="match status" value="1"/>
</dbReference>
<feature type="transmembrane region" description="Helical" evidence="7">
    <location>
        <begin position="271"/>
        <end position="291"/>
    </location>
</feature>
<organism evidence="8 9">
    <name type="scientific">Rhododendron griersonianum</name>
    <dbReference type="NCBI Taxonomy" id="479676"/>
    <lineage>
        <taxon>Eukaryota</taxon>
        <taxon>Viridiplantae</taxon>
        <taxon>Streptophyta</taxon>
        <taxon>Embryophyta</taxon>
        <taxon>Tracheophyta</taxon>
        <taxon>Spermatophyta</taxon>
        <taxon>Magnoliopsida</taxon>
        <taxon>eudicotyledons</taxon>
        <taxon>Gunneridae</taxon>
        <taxon>Pentapetalae</taxon>
        <taxon>asterids</taxon>
        <taxon>Ericales</taxon>
        <taxon>Ericaceae</taxon>
        <taxon>Ericoideae</taxon>
        <taxon>Rhodoreae</taxon>
        <taxon>Rhododendron</taxon>
    </lineage>
</organism>
<evidence type="ECO:0000313" key="8">
    <source>
        <dbReference type="EMBL" id="KAG5538367.1"/>
    </source>
</evidence>
<comment type="caution">
    <text evidence="8">The sequence shown here is derived from an EMBL/GenBank/DDBJ whole genome shotgun (WGS) entry which is preliminary data.</text>
</comment>
<keyword evidence="2 7" id="KW-0812">Transmembrane</keyword>